<gene>
    <name evidence="1" type="ORF">APB76_18065</name>
</gene>
<protein>
    <submittedName>
        <fullName evidence="1">Uncharacterized protein</fullName>
    </submittedName>
</protein>
<evidence type="ECO:0000313" key="1">
    <source>
        <dbReference type="EMBL" id="OAJ92815.1"/>
    </source>
</evidence>
<accession>A0A177XX12</accession>
<proteinExistence type="predicted"/>
<dbReference type="RefSeq" id="WP_054963672.1">
    <property type="nucleotide sequence ID" value="NZ_LLEI02000055.1"/>
</dbReference>
<organism evidence="1 2">
    <name type="scientific">Vibrio bivalvicida</name>
    <dbReference type="NCBI Taxonomy" id="1276888"/>
    <lineage>
        <taxon>Bacteria</taxon>
        <taxon>Pseudomonadati</taxon>
        <taxon>Pseudomonadota</taxon>
        <taxon>Gammaproteobacteria</taxon>
        <taxon>Vibrionales</taxon>
        <taxon>Vibrionaceae</taxon>
        <taxon>Vibrio</taxon>
        <taxon>Vibrio oreintalis group</taxon>
    </lineage>
</organism>
<dbReference type="AlphaFoldDB" id="A0A177XX12"/>
<sequence>MSKVAMQIQVIGEPTGPGWQRLDSIIREGQAASLGARTYEFHMYSDACMFMEELNQQHVRYNVESIGDD</sequence>
<name>A0A177XX12_9VIBR</name>
<dbReference type="Proteomes" id="UP000078406">
    <property type="component" value="Unassembled WGS sequence"/>
</dbReference>
<reference evidence="1 2" key="1">
    <citation type="journal article" date="2016" name="Syst. Appl. Microbiol.">
        <title>Vibrio bivalvicida sp. nov., a novel larval pathogen for bivalve molluscs reared in a hatchery.</title>
        <authorList>
            <person name="Dubert J."/>
            <person name="Romalde J.L."/>
            <person name="Prado S."/>
            <person name="Barja J.L."/>
        </authorList>
    </citation>
    <scope>NUCLEOTIDE SEQUENCE [LARGE SCALE GENOMIC DNA]</scope>
    <source>
        <strain evidence="1 2">605</strain>
    </source>
</reference>
<comment type="caution">
    <text evidence="1">The sequence shown here is derived from an EMBL/GenBank/DDBJ whole genome shotgun (WGS) entry which is preliminary data.</text>
</comment>
<dbReference type="EMBL" id="LLEI02000055">
    <property type="protein sequence ID" value="OAJ92815.1"/>
    <property type="molecule type" value="Genomic_DNA"/>
</dbReference>
<evidence type="ECO:0000313" key="2">
    <source>
        <dbReference type="Proteomes" id="UP000078406"/>
    </source>
</evidence>